<keyword evidence="2 5" id="KW-0238">DNA-binding</keyword>
<evidence type="ECO:0000256" key="2">
    <source>
        <dbReference type="ARBA" id="ARBA00023125"/>
    </source>
</evidence>
<dbReference type="EMBL" id="FNFO01000003">
    <property type="protein sequence ID" value="SDK80098.1"/>
    <property type="molecule type" value="Genomic_DNA"/>
</dbReference>
<dbReference type="SUPFAM" id="SSF46785">
    <property type="entry name" value="Winged helix' DNA-binding domain"/>
    <property type="match status" value="1"/>
</dbReference>
<sequence length="161" mass="18647">MKKEETIDYHIKTAWHAIARWYNAEAAKEGFTMTIGYVLINIDEKLGTPATRIGPMLGLEMRSLTRTLKNMEETGLIYRTNDAHDKRMVRICLTAEGLRKRDIAKQTVRAFNYVIREQFPPAKLATFFEVIGEMNRLIENNQLSEIINHHQSYHHGNTSVK</sequence>
<dbReference type="PANTHER" id="PTHR42756:SF1">
    <property type="entry name" value="TRANSCRIPTIONAL REPRESSOR OF EMRAB OPERON"/>
    <property type="match status" value="1"/>
</dbReference>
<dbReference type="RefSeq" id="WP_089681589.1">
    <property type="nucleotide sequence ID" value="NZ_FNFO01000003.1"/>
</dbReference>
<dbReference type="InterPro" id="IPR036388">
    <property type="entry name" value="WH-like_DNA-bd_sf"/>
</dbReference>
<dbReference type="InterPro" id="IPR036390">
    <property type="entry name" value="WH_DNA-bd_sf"/>
</dbReference>
<evidence type="ECO:0000313" key="5">
    <source>
        <dbReference type="EMBL" id="SDK80098.1"/>
    </source>
</evidence>
<dbReference type="InterPro" id="IPR023187">
    <property type="entry name" value="Tscrpt_reg_MarR-type_CS"/>
</dbReference>
<dbReference type="Pfam" id="PF01047">
    <property type="entry name" value="MarR"/>
    <property type="match status" value="1"/>
</dbReference>
<keyword evidence="6" id="KW-1185">Reference proteome</keyword>
<feature type="domain" description="HTH marR-type" evidence="4">
    <location>
        <begin position="1"/>
        <end position="136"/>
    </location>
</feature>
<dbReference type="Proteomes" id="UP000198510">
    <property type="component" value="Unassembled WGS sequence"/>
</dbReference>
<dbReference type="PROSITE" id="PS01117">
    <property type="entry name" value="HTH_MARR_1"/>
    <property type="match status" value="1"/>
</dbReference>
<dbReference type="PROSITE" id="PS50995">
    <property type="entry name" value="HTH_MARR_2"/>
    <property type="match status" value="1"/>
</dbReference>
<dbReference type="Gene3D" id="1.10.10.10">
    <property type="entry name" value="Winged helix-like DNA-binding domain superfamily/Winged helix DNA-binding domain"/>
    <property type="match status" value="1"/>
</dbReference>
<organism evidence="5 6">
    <name type="scientific">Catalinimonas alkaloidigena</name>
    <dbReference type="NCBI Taxonomy" id="1075417"/>
    <lineage>
        <taxon>Bacteria</taxon>
        <taxon>Pseudomonadati</taxon>
        <taxon>Bacteroidota</taxon>
        <taxon>Cytophagia</taxon>
        <taxon>Cytophagales</taxon>
        <taxon>Catalimonadaceae</taxon>
        <taxon>Catalinimonas</taxon>
    </lineage>
</organism>
<name>A0A1G9EVN6_9BACT</name>
<dbReference type="PANTHER" id="PTHR42756">
    <property type="entry name" value="TRANSCRIPTIONAL REGULATOR, MARR"/>
    <property type="match status" value="1"/>
</dbReference>
<accession>A0A1G9EVN6</accession>
<keyword evidence="1" id="KW-0805">Transcription regulation</keyword>
<evidence type="ECO:0000256" key="3">
    <source>
        <dbReference type="ARBA" id="ARBA00023163"/>
    </source>
</evidence>
<evidence type="ECO:0000313" key="6">
    <source>
        <dbReference type="Proteomes" id="UP000198510"/>
    </source>
</evidence>
<proteinExistence type="predicted"/>
<keyword evidence="3" id="KW-0804">Transcription</keyword>
<dbReference type="SMART" id="SM00347">
    <property type="entry name" value="HTH_MARR"/>
    <property type="match status" value="1"/>
</dbReference>
<dbReference type="GO" id="GO:0003700">
    <property type="term" value="F:DNA-binding transcription factor activity"/>
    <property type="evidence" value="ECO:0007669"/>
    <property type="project" value="InterPro"/>
</dbReference>
<gene>
    <name evidence="5" type="ORF">SAMN05421823_103596</name>
</gene>
<dbReference type="STRING" id="1075417.SAMN05421823_103596"/>
<evidence type="ECO:0000259" key="4">
    <source>
        <dbReference type="PROSITE" id="PS50995"/>
    </source>
</evidence>
<dbReference type="InterPro" id="IPR000835">
    <property type="entry name" value="HTH_MarR-typ"/>
</dbReference>
<dbReference type="OrthoDB" id="1467380at2"/>
<evidence type="ECO:0000256" key="1">
    <source>
        <dbReference type="ARBA" id="ARBA00023015"/>
    </source>
</evidence>
<dbReference type="AlphaFoldDB" id="A0A1G9EVN6"/>
<reference evidence="5 6" key="1">
    <citation type="submission" date="2016-10" db="EMBL/GenBank/DDBJ databases">
        <authorList>
            <person name="de Groot N.N."/>
        </authorList>
    </citation>
    <scope>NUCLEOTIDE SEQUENCE [LARGE SCALE GENOMIC DNA]</scope>
    <source>
        <strain evidence="5 6">DSM 25186</strain>
    </source>
</reference>
<protein>
    <submittedName>
        <fullName evidence="5">DNA-binding transcriptional regulator, MarR family</fullName>
    </submittedName>
</protein>
<dbReference type="GO" id="GO:0003677">
    <property type="term" value="F:DNA binding"/>
    <property type="evidence" value="ECO:0007669"/>
    <property type="project" value="UniProtKB-KW"/>
</dbReference>